<proteinExistence type="predicted"/>
<organism evidence="1 2">
    <name type="scientific">Sphenostylis stenocarpa</name>
    <dbReference type="NCBI Taxonomy" id="92480"/>
    <lineage>
        <taxon>Eukaryota</taxon>
        <taxon>Viridiplantae</taxon>
        <taxon>Streptophyta</taxon>
        <taxon>Embryophyta</taxon>
        <taxon>Tracheophyta</taxon>
        <taxon>Spermatophyta</taxon>
        <taxon>Magnoliopsida</taxon>
        <taxon>eudicotyledons</taxon>
        <taxon>Gunneridae</taxon>
        <taxon>Pentapetalae</taxon>
        <taxon>rosids</taxon>
        <taxon>fabids</taxon>
        <taxon>Fabales</taxon>
        <taxon>Fabaceae</taxon>
        <taxon>Papilionoideae</taxon>
        <taxon>50 kb inversion clade</taxon>
        <taxon>NPAAA clade</taxon>
        <taxon>indigoferoid/millettioid clade</taxon>
        <taxon>Phaseoleae</taxon>
        <taxon>Sphenostylis</taxon>
    </lineage>
</organism>
<name>A0AA86VRC6_9FABA</name>
<dbReference type="EMBL" id="OY731404">
    <property type="protein sequence ID" value="CAJ1969531.1"/>
    <property type="molecule type" value="Genomic_DNA"/>
</dbReference>
<keyword evidence="2" id="KW-1185">Reference proteome</keyword>
<gene>
    <name evidence="1" type="ORF">AYBTSS11_LOCUS22306</name>
</gene>
<reference evidence="1" key="1">
    <citation type="submission" date="2023-10" db="EMBL/GenBank/DDBJ databases">
        <authorList>
            <person name="Domelevo Entfellner J.-B."/>
        </authorList>
    </citation>
    <scope>NUCLEOTIDE SEQUENCE</scope>
</reference>
<evidence type="ECO:0000313" key="2">
    <source>
        <dbReference type="Proteomes" id="UP001189624"/>
    </source>
</evidence>
<accession>A0AA86VRC6</accession>
<sequence length="52" mass="5554">RADASFLKGESAPNIRLDPLPCSSVSELPNEDVDCVVDECASVQCLCCVRKA</sequence>
<dbReference type="AlphaFoldDB" id="A0AA86VRC6"/>
<dbReference type="Proteomes" id="UP001189624">
    <property type="component" value="Chromosome 7"/>
</dbReference>
<protein>
    <submittedName>
        <fullName evidence="1">Uncharacterized protein</fullName>
    </submittedName>
</protein>
<dbReference type="Gramene" id="rna-AYBTSS11_LOCUS22306">
    <property type="protein sequence ID" value="CAJ1969531.1"/>
    <property type="gene ID" value="gene-AYBTSS11_LOCUS22306"/>
</dbReference>
<feature type="non-terminal residue" evidence="1">
    <location>
        <position position="1"/>
    </location>
</feature>
<evidence type="ECO:0000313" key="1">
    <source>
        <dbReference type="EMBL" id="CAJ1969531.1"/>
    </source>
</evidence>